<dbReference type="SUPFAM" id="SSF54236">
    <property type="entry name" value="Ubiquitin-like"/>
    <property type="match status" value="1"/>
</dbReference>
<dbReference type="OrthoDB" id="289038at2759"/>
<dbReference type="GO" id="GO:0006508">
    <property type="term" value="P:proteolysis"/>
    <property type="evidence" value="ECO:0007669"/>
    <property type="project" value="UniProtKB-KW"/>
</dbReference>
<dbReference type="InterPro" id="IPR001394">
    <property type="entry name" value="Peptidase_C19_UCH"/>
</dbReference>
<name>A0A1R2B0T9_9CILI</name>
<dbReference type="AlphaFoldDB" id="A0A1R2B0T9"/>
<dbReference type="InterPro" id="IPR018200">
    <property type="entry name" value="USP_CS"/>
</dbReference>
<evidence type="ECO:0000259" key="3">
    <source>
        <dbReference type="PROSITE" id="PS50235"/>
    </source>
</evidence>
<dbReference type="Pfam" id="PF00443">
    <property type="entry name" value="UCH"/>
    <property type="match status" value="1"/>
</dbReference>
<dbReference type="EMBL" id="MPUH01001093">
    <property type="protein sequence ID" value="OMJ70379.1"/>
    <property type="molecule type" value="Genomic_DNA"/>
</dbReference>
<dbReference type="PANTHER" id="PTHR24006">
    <property type="entry name" value="UBIQUITIN CARBOXYL-TERMINAL HYDROLASE"/>
    <property type="match status" value="1"/>
</dbReference>
<sequence length="962" mass="113066">MGSNERFTGLSNQGATCYMNSLLQTLFMTPEFLSRLYQWKWDPFKHNSKKDCIPYQLQLMFAKLHKREYSVVDTTGLTTSFQWDIRESLQQHDVQEFCRVLFDAIEESVKGTEQEKMITELYEGQYVDYVKCLKCGTESTREDKFLDLSLAVRSHNQQYNDSLEKALNNFVKPDHLCGDNKYFCETCGEKTDAYKGMKFSRLPYILALQLKRFDLDYNTLQRRKINDRVTFPTILDMAKAVEQEDDDNTEPISSLSNIECEHELLSEGNNESSQESDEVNMSSIDKETSSEEILNNGNFYELFSIMIHSGSALGGHYYAYIRCFENNKWYHFNDSQVKEIETSEIEKAFGGIIGAGIFGSNAYLLMYRQISSKNLKQVSEIEIPEYLIQDIELEKLMILREQKEKEERLLTIEVKVFYKYTNYLIKINKHASLNLLKKKCIKELGIGLDDEDVRIRVYNSEFDQYLETFTGKESQTIESLGINSGICLCIETKTADEEFLEFEKDYLNIKICVWKDYYKNYPGGINEILSNPCRLQVPKSFKLKDLLNFLAKYFHYAFDNIRLWKKKPYLGKSKLIELVEPKHLNTRIASLKIFDGFIILMEEKTWKNSWKNAIDRENDNYTLKFNNPKLENIEYNMTVSVNKNETLFYLKEIIGKKITMQVEEFSMKKGSRNGQDLTEDDNLLSSLQFYQNCVIHISEGVGKKENEISFSLFFACLSNKDEDYLWYLFYELFPLTVNKSISILSLKQNICNMCQNYYPSLGINPSNIRLREKNDTRLTDVISEKHPMDIFYGCKNLEIAVEIVDEYQENEVVCVFRKWTPSTWDFSPPVQISFNRYSSLSEIAEILGDYFRILPHLIEITRITYLNNFIRGDLTGMDWVHLYKGFQNNNNDYIGRFKEKYILEDKPFFVLHDGICFVIKDSSEIPRKMNRDEKAKFTFKHWKYTNIRNNQREKPVKITVKK</sequence>
<proteinExistence type="inferred from homology"/>
<dbReference type="Gene3D" id="3.90.70.10">
    <property type="entry name" value="Cysteine proteinases"/>
    <property type="match status" value="1"/>
</dbReference>
<protein>
    <recommendedName>
        <fullName evidence="1">Ubiquitin carboxyl-terminal hydrolase</fullName>
        <ecNumber evidence="1">3.4.19.12</ecNumber>
    </recommendedName>
</protein>
<dbReference type="InterPro" id="IPR050164">
    <property type="entry name" value="Peptidase_C19"/>
</dbReference>
<comment type="caution">
    <text evidence="4">The sequence shown here is derived from an EMBL/GenBank/DDBJ whole genome shotgun (WGS) entry which is preliminary data.</text>
</comment>
<accession>A0A1R2B0T9</accession>
<keyword evidence="5" id="KW-1185">Reference proteome</keyword>
<keyword evidence="1" id="KW-0788">Thiol protease</keyword>
<organism evidence="4 5">
    <name type="scientific">Stentor coeruleus</name>
    <dbReference type="NCBI Taxonomy" id="5963"/>
    <lineage>
        <taxon>Eukaryota</taxon>
        <taxon>Sar</taxon>
        <taxon>Alveolata</taxon>
        <taxon>Ciliophora</taxon>
        <taxon>Postciliodesmatophora</taxon>
        <taxon>Heterotrichea</taxon>
        <taxon>Heterotrichida</taxon>
        <taxon>Stentoridae</taxon>
        <taxon>Stentor</taxon>
    </lineage>
</organism>
<keyword evidence="1" id="KW-0833">Ubl conjugation pathway</keyword>
<dbReference type="Proteomes" id="UP000187209">
    <property type="component" value="Unassembled WGS sequence"/>
</dbReference>
<feature type="region of interest" description="Disordered" evidence="2">
    <location>
        <begin position="264"/>
        <end position="289"/>
    </location>
</feature>
<dbReference type="InterPro" id="IPR038765">
    <property type="entry name" value="Papain-like_cys_pep_sf"/>
</dbReference>
<feature type="domain" description="USP" evidence="3">
    <location>
        <begin position="8"/>
        <end position="370"/>
    </location>
</feature>
<dbReference type="GO" id="GO:0016579">
    <property type="term" value="P:protein deubiquitination"/>
    <property type="evidence" value="ECO:0007669"/>
    <property type="project" value="InterPro"/>
</dbReference>
<evidence type="ECO:0000256" key="2">
    <source>
        <dbReference type="SAM" id="MobiDB-lite"/>
    </source>
</evidence>
<dbReference type="PANTHER" id="PTHR24006:SF702">
    <property type="entry name" value="UBIQUITIN CARBOXYL-TERMINAL HYDROLASE 47"/>
    <property type="match status" value="1"/>
</dbReference>
<reference evidence="4 5" key="1">
    <citation type="submission" date="2016-11" db="EMBL/GenBank/DDBJ databases">
        <title>The macronuclear genome of Stentor coeruleus: a giant cell with tiny introns.</title>
        <authorList>
            <person name="Slabodnick M."/>
            <person name="Ruby J.G."/>
            <person name="Reiff S.B."/>
            <person name="Swart E.C."/>
            <person name="Gosai S."/>
            <person name="Prabakaran S."/>
            <person name="Witkowska E."/>
            <person name="Larue G.E."/>
            <person name="Fisher S."/>
            <person name="Freeman R.M."/>
            <person name="Gunawardena J."/>
            <person name="Chu W."/>
            <person name="Stover N.A."/>
            <person name="Gregory B.D."/>
            <person name="Nowacki M."/>
            <person name="Derisi J."/>
            <person name="Roy S.W."/>
            <person name="Marshall W.F."/>
            <person name="Sood P."/>
        </authorList>
    </citation>
    <scope>NUCLEOTIDE SEQUENCE [LARGE SCALE GENOMIC DNA]</scope>
    <source>
        <strain evidence="4">WM001</strain>
    </source>
</reference>
<gene>
    <name evidence="4" type="ORF">SteCoe_31650</name>
</gene>
<feature type="compositionally biased region" description="Polar residues" evidence="2">
    <location>
        <begin position="267"/>
        <end position="283"/>
    </location>
</feature>
<evidence type="ECO:0000313" key="4">
    <source>
        <dbReference type="EMBL" id="OMJ70379.1"/>
    </source>
</evidence>
<keyword evidence="1" id="KW-0645">Protease</keyword>
<dbReference type="InterPro" id="IPR028889">
    <property type="entry name" value="USP"/>
</dbReference>
<dbReference type="GO" id="GO:0005634">
    <property type="term" value="C:nucleus"/>
    <property type="evidence" value="ECO:0007669"/>
    <property type="project" value="TreeGrafter"/>
</dbReference>
<dbReference type="GO" id="GO:0004843">
    <property type="term" value="F:cysteine-type deubiquitinase activity"/>
    <property type="evidence" value="ECO:0007669"/>
    <property type="project" value="UniProtKB-UniRule"/>
</dbReference>
<dbReference type="InterPro" id="IPR029071">
    <property type="entry name" value="Ubiquitin-like_domsf"/>
</dbReference>
<keyword evidence="1" id="KW-0378">Hydrolase</keyword>
<dbReference type="SUPFAM" id="SSF54001">
    <property type="entry name" value="Cysteine proteinases"/>
    <property type="match status" value="1"/>
</dbReference>
<dbReference type="GO" id="GO:0005829">
    <property type="term" value="C:cytosol"/>
    <property type="evidence" value="ECO:0007669"/>
    <property type="project" value="TreeGrafter"/>
</dbReference>
<dbReference type="PROSITE" id="PS00973">
    <property type="entry name" value="USP_2"/>
    <property type="match status" value="1"/>
</dbReference>
<comment type="similarity">
    <text evidence="1">Belongs to the peptidase C19 family.</text>
</comment>
<evidence type="ECO:0000256" key="1">
    <source>
        <dbReference type="RuleBase" id="RU366025"/>
    </source>
</evidence>
<evidence type="ECO:0000313" key="5">
    <source>
        <dbReference type="Proteomes" id="UP000187209"/>
    </source>
</evidence>
<dbReference type="PROSITE" id="PS00972">
    <property type="entry name" value="USP_1"/>
    <property type="match status" value="1"/>
</dbReference>
<dbReference type="PROSITE" id="PS50235">
    <property type="entry name" value="USP_3"/>
    <property type="match status" value="1"/>
</dbReference>
<comment type="catalytic activity">
    <reaction evidence="1">
        <text>Thiol-dependent hydrolysis of ester, thioester, amide, peptide and isopeptide bonds formed by the C-terminal Gly of ubiquitin (a 76-residue protein attached to proteins as an intracellular targeting signal).</text>
        <dbReference type="EC" id="3.4.19.12"/>
    </reaction>
</comment>
<dbReference type="EC" id="3.4.19.12" evidence="1"/>